<keyword evidence="10 13" id="KW-1015">Disulfide bond</keyword>
<dbReference type="STRING" id="62324.A0A182R9B0"/>
<evidence type="ECO:0000256" key="5">
    <source>
        <dbReference type="ARBA" id="ARBA00022737"/>
    </source>
</evidence>
<keyword evidence="8 14" id="KW-1133">Transmembrane helix</keyword>
<dbReference type="InterPro" id="IPR056370">
    <property type="entry name" value="Shg-like_Ig-like"/>
</dbReference>
<evidence type="ECO:0000259" key="17">
    <source>
        <dbReference type="PROSITE" id="PS50268"/>
    </source>
</evidence>
<feature type="domain" description="Laminin G" evidence="15">
    <location>
        <begin position="919"/>
        <end position="1106"/>
    </location>
</feature>
<evidence type="ECO:0000259" key="15">
    <source>
        <dbReference type="PROSITE" id="PS50025"/>
    </source>
</evidence>
<evidence type="ECO:0008006" key="19">
    <source>
        <dbReference type="Google" id="ProtNLM"/>
    </source>
</evidence>
<dbReference type="CDD" id="cd00054">
    <property type="entry name" value="EGF_CA"/>
    <property type="match status" value="1"/>
</dbReference>
<dbReference type="InterPro" id="IPR002126">
    <property type="entry name" value="Cadherin-like_dom"/>
</dbReference>
<dbReference type="PROSITE" id="PS01186">
    <property type="entry name" value="EGF_2"/>
    <property type="match status" value="1"/>
</dbReference>
<dbReference type="PROSITE" id="PS00232">
    <property type="entry name" value="CADHERIN_1"/>
    <property type="match status" value="2"/>
</dbReference>
<dbReference type="GO" id="GO:0048589">
    <property type="term" value="P:developmental growth"/>
    <property type="evidence" value="ECO:0007669"/>
    <property type="project" value="UniProtKB-ARBA"/>
</dbReference>
<evidence type="ECO:0000256" key="3">
    <source>
        <dbReference type="ARBA" id="ARBA00022692"/>
    </source>
</evidence>
<feature type="domain" description="Cadherin" evidence="17">
    <location>
        <begin position="133"/>
        <end position="203"/>
    </location>
</feature>
<evidence type="ECO:0000256" key="12">
    <source>
        <dbReference type="PROSITE-ProRule" id="PRU00043"/>
    </source>
</evidence>
<keyword evidence="11" id="KW-0325">Glycoprotein</keyword>
<proteinExistence type="predicted"/>
<dbReference type="Gene3D" id="2.60.120.200">
    <property type="match status" value="1"/>
</dbReference>
<feature type="domain" description="Cadherin" evidence="17">
    <location>
        <begin position="418"/>
        <end position="526"/>
    </location>
</feature>
<evidence type="ECO:0000256" key="7">
    <source>
        <dbReference type="ARBA" id="ARBA00022889"/>
    </source>
</evidence>
<feature type="disulfide bond" evidence="13">
    <location>
        <begin position="908"/>
        <end position="917"/>
    </location>
</feature>
<dbReference type="SMART" id="SM00112">
    <property type="entry name" value="CA"/>
    <property type="match status" value="6"/>
</dbReference>
<keyword evidence="4" id="KW-0732">Signal</keyword>
<dbReference type="GO" id="GO:0045296">
    <property type="term" value="F:cadherin binding"/>
    <property type="evidence" value="ECO:0007669"/>
    <property type="project" value="TreeGrafter"/>
</dbReference>
<dbReference type="InterPro" id="IPR015919">
    <property type="entry name" value="Cadherin-like_sf"/>
</dbReference>
<evidence type="ECO:0000313" key="18">
    <source>
        <dbReference type="EnsemblMetazoa" id="AFUN002770-PA"/>
    </source>
</evidence>
<dbReference type="Gene3D" id="2.10.25.10">
    <property type="entry name" value="Laminin"/>
    <property type="match status" value="1"/>
</dbReference>
<dbReference type="FunFam" id="2.60.40.60:FF:000272">
    <property type="entry name" value="DE cadherin-like protein"/>
    <property type="match status" value="1"/>
</dbReference>
<dbReference type="PROSITE" id="PS50025">
    <property type="entry name" value="LAM_G_DOMAIN"/>
    <property type="match status" value="1"/>
</dbReference>
<dbReference type="PANTHER" id="PTHR24027:SF422">
    <property type="entry name" value="CADHERIN DOMAIN-CONTAINING PROTEIN"/>
    <property type="match status" value="1"/>
</dbReference>
<dbReference type="GO" id="GO:0008104">
    <property type="term" value="P:intracellular protein localization"/>
    <property type="evidence" value="ECO:0007669"/>
    <property type="project" value="UniProtKB-ARBA"/>
</dbReference>
<evidence type="ECO:0000256" key="4">
    <source>
        <dbReference type="ARBA" id="ARBA00022729"/>
    </source>
</evidence>
<evidence type="ECO:0000256" key="13">
    <source>
        <dbReference type="PROSITE-ProRule" id="PRU00076"/>
    </source>
</evidence>
<dbReference type="VEuPathDB" id="VectorBase:AFUN2_010709"/>
<dbReference type="InterPro" id="IPR013320">
    <property type="entry name" value="ConA-like_dom_sf"/>
</dbReference>
<dbReference type="InterPro" id="IPR000742">
    <property type="entry name" value="EGF"/>
</dbReference>
<dbReference type="InterPro" id="IPR020894">
    <property type="entry name" value="Cadherin_CS"/>
</dbReference>
<dbReference type="PRINTS" id="PR00205">
    <property type="entry name" value="CADHERIN"/>
</dbReference>
<accession>A0A182R9B0</accession>
<dbReference type="PANTHER" id="PTHR24027">
    <property type="entry name" value="CADHERIN-23"/>
    <property type="match status" value="1"/>
</dbReference>
<dbReference type="InterPro" id="IPR039808">
    <property type="entry name" value="Cadherin"/>
</dbReference>
<evidence type="ECO:0000256" key="10">
    <source>
        <dbReference type="ARBA" id="ARBA00023157"/>
    </source>
</evidence>
<feature type="domain" description="Cadherin" evidence="17">
    <location>
        <begin position="327"/>
        <end position="419"/>
    </location>
</feature>
<dbReference type="GO" id="GO:0048513">
    <property type="term" value="P:animal organ development"/>
    <property type="evidence" value="ECO:0007669"/>
    <property type="project" value="UniProtKB-ARBA"/>
</dbReference>
<keyword evidence="7" id="KW-0130">Cell adhesion</keyword>
<keyword evidence="2 13" id="KW-0245">EGF-like domain</keyword>
<reference evidence="18" key="1">
    <citation type="submission" date="2020-05" db="UniProtKB">
        <authorList>
            <consortium name="EnsemblMetazoa"/>
        </authorList>
    </citation>
    <scope>IDENTIFICATION</scope>
    <source>
        <strain evidence="18">FUMOZ</strain>
    </source>
</reference>
<dbReference type="InterPro" id="IPR001791">
    <property type="entry name" value="Laminin_G"/>
</dbReference>
<sequence length="1185" mass="133409">MKQNQPVTSITATDIDEGDNKGIYYDIVQEDDDSSYFEIDENNGLLMLAKSIDRDLGQFYAFHVRAYNERLEENNKRQTVVKVIVHVVDSTNSAPYFIKMPLAPVILNETFQDFNKILAEFEAVSNVNEENIVIYRISYGNYKQTFLLEQINNTAYIKLGRRLDYEMAAQYMLTVRATNSLGLNAETFLRIMIMDENDNTPEFIGETKGTVLEHQLPGTFVMQVHARDRDGTAPNNVVSYRLRSSDEQFFQIDSEKGIITTREEFDRQTNDAYIVTVIAEDSSPSALFNNGQPNKVTQRLLIRVVPNERRNDYKPKFKRKIYALDYLPENATINTRVVKVTAYSQQLNSHLKYSIVKNNVANVFKIDENTGLISVNNHLLDYETIPEYKLIVKADDGLSYNTMTVRIRIGNVNDNAPKFMNLNVTIPEETVPPGCIANGMAYDPDIENFEIPQGIKYTFKKEDEDLLTIDDNGCLWLLKPLDRDPPYGSKLWQISITATDENGKGKDATATLNIILQDINDNAPYLTTPKPVVWSENRLPGMIIKLTAEDADEEQNGAPFVYSIDPEAPLEIKQRFQVVGDELHALTQFDREDRKEYQVPIKIIDSGIQPMSEISMLQVVIGDENDNKMKQAESHIVVNKYKGMLSDMNIGRVYIIDSDDWDLSDKTFLWDKATSAEILKFFKLNNNTGMITMLKDISCGQYDLRFHVTEKSDHFSQHHVSARATVLVKEISKTSVDQSGSMRFYNVSADDFVSQTPGHLGTPLNRLQNSIATILKASLNDVDIFTINNRKLAHGSFLDVFFAVSDSVYSSSELLNSVLSFHLHRLEEDVGFPIEMIGIDECELKAGTCEQSCRNKVYGSSKPIVINANANSFIGITAFVRLECISDTSPSQLACLNGGTLIDNRCICPNGFDGSHCEMIDISFNGNGYALFSTIISDNIANISVEMLPQQTDGLVLYIGPMSYNTRVTTQPFVALEIVDGRFVLLLDDGTGAIRIENQQVISQNDALALDIVFKLQSIEMSLVINKLIISRSRYEYKDFKGVLITNGHVQLGKTAIDLNKLGSLYNWTYMPQTRGYSGCLRNLTINGHTIDFQQTILTKNMDLSCPWAIANEANLWNILMVVTAAAILLTGISIVCFSLRSKLKVLIGNYKHLICTKKPRKVSLPKRCTGKPESNLIPISNRLG</sequence>
<dbReference type="SUPFAM" id="SSF49899">
    <property type="entry name" value="Concanavalin A-like lectins/glucanases"/>
    <property type="match status" value="1"/>
</dbReference>
<dbReference type="SUPFAM" id="SSF49313">
    <property type="entry name" value="Cadherin-like"/>
    <property type="match status" value="7"/>
</dbReference>
<dbReference type="GO" id="GO:0005912">
    <property type="term" value="C:adherens junction"/>
    <property type="evidence" value="ECO:0007669"/>
    <property type="project" value="TreeGrafter"/>
</dbReference>
<dbReference type="FunFam" id="2.60.40.60:FF:000032">
    <property type="entry name" value="FAT atypical cadherin 1"/>
    <property type="match status" value="1"/>
</dbReference>
<dbReference type="GO" id="GO:0000902">
    <property type="term" value="P:cell morphogenesis"/>
    <property type="evidence" value="ECO:0007669"/>
    <property type="project" value="TreeGrafter"/>
</dbReference>
<dbReference type="GO" id="GO:0007156">
    <property type="term" value="P:homophilic cell adhesion via plasma membrane adhesion molecules"/>
    <property type="evidence" value="ECO:0007669"/>
    <property type="project" value="InterPro"/>
</dbReference>
<dbReference type="GO" id="GO:0030855">
    <property type="term" value="P:epithelial cell differentiation"/>
    <property type="evidence" value="ECO:0007669"/>
    <property type="project" value="UniProtKB-ARBA"/>
</dbReference>
<keyword evidence="5" id="KW-0677">Repeat</keyword>
<evidence type="ECO:0000256" key="1">
    <source>
        <dbReference type="ARBA" id="ARBA00004251"/>
    </source>
</evidence>
<dbReference type="GO" id="GO:0016342">
    <property type="term" value="C:catenin complex"/>
    <property type="evidence" value="ECO:0007669"/>
    <property type="project" value="TreeGrafter"/>
</dbReference>
<evidence type="ECO:0000256" key="9">
    <source>
        <dbReference type="ARBA" id="ARBA00023136"/>
    </source>
</evidence>
<dbReference type="PROSITE" id="PS50268">
    <property type="entry name" value="CADHERIN_2"/>
    <property type="match status" value="6"/>
</dbReference>
<evidence type="ECO:0000256" key="2">
    <source>
        <dbReference type="ARBA" id="ARBA00022536"/>
    </source>
</evidence>
<dbReference type="GO" id="GO:0008013">
    <property type="term" value="F:beta-catenin binding"/>
    <property type="evidence" value="ECO:0007669"/>
    <property type="project" value="TreeGrafter"/>
</dbReference>
<comment type="caution">
    <text evidence="13">Lacks conserved residue(s) required for the propagation of feature annotation.</text>
</comment>
<dbReference type="VEuPathDB" id="VectorBase:AFUN002770"/>
<feature type="domain" description="Cadherin" evidence="17">
    <location>
        <begin position="7"/>
        <end position="97"/>
    </location>
</feature>
<dbReference type="CDD" id="cd00110">
    <property type="entry name" value="LamG"/>
    <property type="match status" value="1"/>
</dbReference>
<comment type="subcellular location">
    <subcellularLocation>
        <location evidence="1">Cell membrane</location>
        <topology evidence="1">Single-pass type I membrane protein</topology>
    </subcellularLocation>
</comment>
<feature type="domain" description="Cadherin" evidence="17">
    <location>
        <begin position="526"/>
        <end position="635"/>
    </location>
</feature>
<evidence type="ECO:0000259" key="16">
    <source>
        <dbReference type="PROSITE" id="PS50026"/>
    </source>
</evidence>
<dbReference type="GO" id="GO:0001736">
    <property type="term" value="P:establishment of planar polarity"/>
    <property type="evidence" value="ECO:0007669"/>
    <property type="project" value="UniProtKB-ARBA"/>
</dbReference>
<dbReference type="GO" id="GO:0005509">
    <property type="term" value="F:calcium ion binding"/>
    <property type="evidence" value="ECO:0007669"/>
    <property type="project" value="UniProtKB-UniRule"/>
</dbReference>
<feature type="transmembrane region" description="Helical" evidence="14">
    <location>
        <begin position="1116"/>
        <end position="1140"/>
    </location>
</feature>
<evidence type="ECO:0000256" key="8">
    <source>
        <dbReference type="ARBA" id="ARBA00022989"/>
    </source>
</evidence>
<dbReference type="AlphaFoldDB" id="A0A182R9B0"/>
<evidence type="ECO:0000256" key="14">
    <source>
        <dbReference type="SAM" id="Phobius"/>
    </source>
</evidence>
<dbReference type="CDD" id="cd11304">
    <property type="entry name" value="Cadherin_repeat"/>
    <property type="match status" value="6"/>
</dbReference>
<dbReference type="GO" id="GO:0007424">
    <property type="term" value="P:open tracheal system development"/>
    <property type="evidence" value="ECO:0007669"/>
    <property type="project" value="UniProtKB-ARBA"/>
</dbReference>
<name>A0A182R9B0_ANOFN</name>
<dbReference type="PROSITE" id="PS50026">
    <property type="entry name" value="EGF_3"/>
    <property type="match status" value="1"/>
</dbReference>
<keyword evidence="3 14" id="KW-0812">Transmembrane</keyword>
<dbReference type="GO" id="GO:0044331">
    <property type="term" value="P:cell-cell adhesion mediated by cadherin"/>
    <property type="evidence" value="ECO:0007669"/>
    <property type="project" value="TreeGrafter"/>
</dbReference>
<evidence type="ECO:0000256" key="6">
    <source>
        <dbReference type="ARBA" id="ARBA00022837"/>
    </source>
</evidence>
<keyword evidence="9 14" id="KW-0472">Membrane</keyword>
<dbReference type="GO" id="GO:0034332">
    <property type="term" value="P:adherens junction organization"/>
    <property type="evidence" value="ECO:0007669"/>
    <property type="project" value="TreeGrafter"/>
</dbReference>
<feature type="domain" description="EGF-like" evidence="16">
    <location>
        <begin position="880"/>
        <end position="918"/>
    </location>
</feature>
<protein>
    <recommendedName>
        <fullName evidence="19">Cadherin</fullName>
    </recommendedName>
</protein>
<evidence type="ECO:0000256" key="11">
    <source>
        <dbReference type="ARBA" id="ARBA00023180"/>
    </source>
</evidence>
<dbReference type="EnsemblMetazoa" id="AFUN002770-RA">
    <property type="protein sequence ID" value="AFUN002770-PA"/>
    <property type="gene ID" value="AFUN002770"/>
</dbReference>
<keyword evidence="6 12" id="KW-0106">Calcium</keyword>
<dbReference type="GO" id="GO:0016339">
    <property type="term" value="P:calcium-dependent cell-cell adhesion via plasma membrane cell adhesion molecules"/>
    <property type="evidence" value="ECO:0007669"/>
    <property type="project" value="TreeGrafter"/>
</dbReference>
<dbReference type="PROSITE" id="PS00022">
    <property type="entry name" value="EGF_1"/>
    <property type="match status" value="1"/>
</dbReference>
<dbReference type="GO" id="GO:0007163">
    <property type="term" value="P:establishment or maintenance of cell polarity"/>
    <property type="evidence" value="ECO:0007669"/>
    <property type="project" value="UniProtKB-ARBA"/>
</dbReference>
<dbReference type="Pfam" id="PF24811">
    <property type="entry name" value="Ig_Shg"/>
    <property type="match status" value="1"/>
</dbReference>
<dbReference type="GO" id="GO:0016477">
    <property type="term" value="P:cell migration"/>
    <property type="evidence" value="ECO:0007669"/>
    <property type="project" value="TreeGrafter"/>
</dbReference>
<dbReference type="Pfam" id="PF02210">
    <property type="entry name" value="Laminin_G_2"/>
    <property type="match status" value="1"/>
</dbReference>
<dbReference type="Gene3D" id="2.60.40.60">
    <property type="entry name" value="Cadherins"/>
    <property type="match status" value="6"/>
</dbReference>
<dbReference type="SMART" id="SM00282">
    <property type="entry name" value="LamG"/>
    <property type="match status" value="1"/>
</dbReference>
<feature type="domain" description="Cadherin" evidence="17">
    <location>
        <begin position="210"/>
        <end position="317"/>
    </location>
</feature>
<dbReference type="Pfam" id="PF00028">
    <property type="entry name" value="Cadherin"/>
    <property type="match status" value="5"/>
</dbReference>
<dbReference type="GO" id="GO:0007043">
    <property type="term" value="P:cell-cell junction assembly"/>
    <property type="evidence" value="ECO:0007669"/>
    <property type="project" value="TreeGrafter"/>
</dbReference>
<organism evidence="18">
    <name type="scientific">Anopheles funestus</name>
    <name type="common">African malaria mosquito</name>
    <dbReference type="NCBI Taxonomy" id="62324"/>
    <lineage>
        <taxon>Eukaryota</taxon>
        <taxon>Metazoa</taxon>
        <taxon>Ecdysozoa</taxon>
        <taxon>Arthropoda</taxon>
        <taxon>Hexapoda</taxon>
        <taxon>Insecta</taxon>
        <taxon>Pterygota</taxon>
        <taxon>Neoptera</taxon>
        <taxon>Endopterygota</taxon>
        <taxon>Diptera</taxon>
        <taxon>Nematocera</taxon>
        <taxon>Culicoidea</taxon>
        <taxon>Culicidae</taxon>
        <taxon>Anophelinae</taxon>
        <taxon>Anopheles</taxon>
    </lineage>
</organism>